<dbReference type="PANTHER" id="PTHR24092:SF180">
    <property type="entry name" value="PHOSPHOLIPID-TRANSPORTING ATPASE DNF1-RELATED"/>
    <property type="match status" value="1"/>
</dbReference>
<dbReference type="Gene3D" id="3.40.1110.10">
    <property type="entry name" value="Calcium-transporting ATPase, cytoplasmic domain N"/>
    <property type="match status" value="1"/>
</dbReference>
<dbReference type="SUPFAM" id="SSF81660">
    <property type="entry name" value="Metal cation-transporting ATPase, ATP-binding domain N"/>
    <property type="match status" value="1"/>
</dbReference>
<protein>
    <submittedName>
        <fullName evidence="3">Metal cation-transporting ATPase</fullName>
    </submittedName>
</protein>
<dbReference type="Pfam" id="PF13246">
    <property type="entry name" value="Cation_ATPase"/>
    <property type="match status" value="1"/>
</dbReference>
<proteinExistence type="predicted"/>
<dbReference type="EMBL" id="ML011570">
    <property type="protein sequence ID" value="RKO95497.1"/>
    <property type="molecule type" value="Genomic_DNA"/>
</dbReference>
<reference evidence="4" key="1">
    <citation type="journal article" date="2018" name="Nat. Microbiol.">
        <title>Leveraging single-cell genomics to expand the fungal tree of life.</title>
        <authorList>
            <person name="Ahrendt S.R."/>
            <person name="Quandt C.A."/>
            <person name="Ciobanu D."/>
            <person name="Clum A."/>
            <person name="Salamov A."/>
            <person name="Andreopoulos B."/>
            <person name="Cheng J.F."/>
            <person name="Woyke T."/>
            <person name="Pelin A."/>
            <person name="Henrissat B."/>
            <person name="Reynolds N.K."/>
            <person name="Benny G.L."/>
            <person name="Smith M.E."/>
            <person name="James T.Y."/>
            <person name="Grigoriev I.V."/>
        </authorList>
    </citation>
    <scope>NUCLEOTIDE SEQUENCE [LARGE SCALE GENOMIC DNA]</scope>
    <source>
        <strain evidence="4">ATCC 52028</strain>
    </source>
</reference>
<feature type="non-terminal residue" evidence="3">
    <location>
        <position position="250"/>
    </location>
</feature>
<dbReference type="PANTHER" id="PTHR24092">
    <property type="entry name" value="PROBABLE PHOSPHOLIPID-TRANSPORTING ATPASE"/>
    <property type="match status" value="1"/>
</dbReference>
<sequence length="250" mass="27399">MHLALCHTVLPPKGAVEMAARTSPGGLRPLRYDAASPDELALVHAAREMGYVFLERQGDLVGLEMPTPLFATQDASDAPFAWRRARATFRVLAIIEFTSLRKRMSLVVEAIGADGTPGDIMLYAKGADTVIYERLAPGQDAMAAQSLEHLEHFAQEGLRTLCLAVKPLDRDWFAGWYARWQDACTDLVDRDEQMDALAAEIETDLTLLGATAIEDQLQEDLPHCIATLRAAGIKLWVLTGDKVETAINIG</sequence>
<comment type="subcellular location">
    <subcellularLocation>
        <location evidence="1">Endomembrane system</location>
    </subcellularLocation>
</comment>
<evidence type="ECO:0000313" key="4">
    <source>
        <dbReference type="Proteomes" id="UP000268535"/>
    </source>
</evidence>
<organism evidence="3 4">
    <name type="scientific">Caulochytrium protostelioides</name>
    <dbReference type="NCBI Taxonomy" id="1555241"/>
    <lineage>
        <taxon>Eukaryota</taxon>
        <taxon>Fungi</taxon>
        <taxon>Fungi incertae sedis</taxon>
        <taxon>Chytridiomycota</taxon>
        <taxon>Chytridiomycota incertae sedis</taxon>
        <taxon>Chytridiomycetes</taxon>
        <taxon>Caulochytriales</taxon>
        <taxon>Caulochytriaceae</taxon>
        <taxon>Caulochytrium</taxon>
    </lineage>
</organism>
<gene>
    <name evidence="3" type="ORF">CAUPRSCDRAFT_12801</name>
</gene>
<accession>A0A4V1IT17</accession>
<evidence type="ECO:0000256" key="2">
    <source>
        <dbReference type="ARBA" id="ARBA00022448"/>
    </source>
</evidence>
<keyword evidence="2" id="KW-0813">Transport</keyword>
<dbReference type="Proteomes" id="UP000268535">
    <property type="component" value="Unassembled WGS sequence"/>
</dbReference>
<dbReference type="GO" id="GO:0005886">
    <property type="term" value="C:plasma membrane"/>
    <property type="evidence" value="ECO:0007669"/>
    <property type="project" value="TreeGrafter"/>
</dbReference>
<dbReference type="InterPro" id="IPR036412">
    <property type="entry name" value="HAD-like_sf"/>
</dbReference>
<evidence type="ECO:0000313" key="3">
    <source>
        <dbReference type="EMBL" id="RKO95497.1"/>
    </source>
</evidence>
<name>A0A4V1IT17_9FUNG</name>
<dbReference type="GO" id="GO:0000166">
    <property type="term" value="F:nucleotide binding"/>
    <property type="evidence" value="ECO:0007669"/>
    <property type="project" value="InterPro"/>
</dbReference>
<dbReference type="InterPro" id="IPR023299">
    <property type="entry name" value="ATPase_P-typ_cyto_dom_N"/>
</dbReference>
<dbReference type="GO" id="GO:0045332">
    <property type="term" value="P:phospholipid translocation"/>
    <property type="evidence" value="ECO:0007669"/>
    <property type="project" value="TreeGrafter"/>
</dbReference>
<dbReference type="AlphaFoldDB" id="A0A4V1IT17"/>
<dbReference type="SUPFAM" id="SSF56784">
    <property type="entry name" value="HAD-like"/>
    <property type="match status" value="1"/>
</dbReference>
<evidence type="ECO:0000256" key="1">
    <source>
        <dbReference type="ARBA" id="ARBA00004308"/>
    </source>
</evidence>
<dbReference type="GO" id="GO:0140326">
    <property type="term" value="F:ATPase-coupled intramembrane lipid transporter activity"/>
    <property type="evidence" value="ECO:0007669"/>
    <property type="project" value="TreeGrafter"/>
</dbReference>